<dbReference type="SUPFAM" id="SSF51445">
    <property type="entry name" value="(Trans)glycosidases"/>
    <property type="match status" value="1"/>
</dbReference>
<comment type="caution">
    <text evidence="4">The sequence shown here is derived from an EMBL/GenBank/DDBJ whole genome shotgun (WGS) entry which is preliminary data.</text>
</comment>
<dbReference type="GO" id="GO:0005576">
    <property type="term" value="C:extracellular region"/>
    <property type="evidence" value="ECO:0007669"/>
    <property type="project" value="TreeGrafter"/>
</dbReference>
<name>A0A369K8F8_HYPMA</name>
<dbReference type="InterPro" id="IPR050732">
    <property type="entry name" value="Beta-glucan_modifiers"/>
</dbReference>
<dbReference type="GO" id="GO:0071555">
    <property type="term" value="P:cell wall organization"/>
    <property type="evidence" value="ECO:0007669"/>
    <property type="project" value="TreeGrafter"/>
</dbReference>
<comment type="similarity">
    <text evidence="2">Belongs to the glycosyl hydrolase 17 family.</text>
</comment>
<keyword evidence="3" id="KW-0378">Hydrolase</keyword>
<dbReference type="Gene3D" id="3.20.20.80">
    <property type="entry name" value="Glycosidases"/>
    <property type="match status" value="1"/>
</dbReference>
<gene>
    <name evidence="4" type="primary">MP65_1</name>
    <name evidence="4" type="ORF">Hypma_016042</name>
</gene>
<dbReference type="InParanoid" id="A0A369K8F8"/>
<dbReference type="EMBL" id="LUEZ02000010">
    <property type="protein sequence ID" value="RDB29137.1"/>
    <property type="molecule type" value="Genomic_DNA"/>
</dbReference>
<comment type="subcellular location">
    <subcellularLocation>
        <location evidence="1">Cell envelope</location>
    </subcellularLocation>
</comment>
<dbReference type="PANTHER" id="PTHR16631:SF14">
    <property type="entry name" value="FAMILY 17 GLUCOSIDASE SCW10-RELATED"/>
    <property type="match status" value="1"/>
</dbReference>
<reference evidence="4" key="1">
    <citation type="submission" date="2018-04" db="EMBL/GenBank/DDBJ databases">
        <title>Whole genome sequencing of Hypsizygus marmoreus.</title>
        <authorList>
            <person name="Choi I.-G."/>
            <person name="Min B."/>
            <person name="Kim J.-G."/>
            <person name="Kim S."/>
            <person name="Oh Y.-L."/>
            <person name="Kong W.-S."/>
            <person name="Park H."/>
            <person name="Jeong J."/>
            <person name="Song E.-S."/>
        </authorList>
    </citation>
    <scope>NUCLEOTIDE SEQUENCE [LARGE SCALE GENOMIC DNA]</scope>
    <source>
        <strain evidence="4">51987-8</strain>
    </source>
</reference>
<evidence type="ECO:0000256" key="2">
    <source>
        <dbReference type="ARBA" id="ARBA00008773"/>
    </source>
</evidence>
<sequence length="320" mass="34459">MPSNQRFAPTEYLALPLLIPPPFFIMRLSLMLTAFAAPVFAQKATTGFAGIGASNSVGGATKYTCRTQAQWNTVANNAKTHGFGAIRITGFDCDALNRASSAAATYGVKVLAGIWIQGTVAQSMASINSDVQAFRAAYSRWGAGRYAGLTIGNEVNDSPANIMAKVYDVRGYLRSQGVSTPISTVHTWVNIRDNPTLCGADFVAANAHTFYDGNRNSGQAGDFVFGLVVPSLRAKCPGKPVVITESGWPSKGSRFGSKAVASFEDERKAIISLDCAARRDKSVSVYAFEFDDQLWKGNDNERSFGMFWKLNLSGDVLKKC</sequence>
<evidence type="ECO:0000313" key="4">
    <source>
        <dbReference type="EMBL" id="RDB29137.1"/>
    </source>
</evidence>
<evidence type="ECO:0000256" key="1">
    <source>
        <dbReference type="ARBA" id="ARBA00004196"/>
    </source>
</evidence>
<dbReference type="PANTHER" id="PTHR16631">
    <property type="entry name" value="GLUCAN 1,3-BETA-GLUCOSIDASE"/>
    <property type="match status" value="1"/>
</dbReference>
<dbReference type="AlphaFoldDB" id="A0A369K8F8"/>
<protein>
    <submittedName>
        <fullName evidence="4">Cell surface mannoprotein MP65</fullName>
    </submittedName>
</protein>
<proteinExistence type="inferred from homology"/>
<evidence type="ECO:0000256" key="3">
    <source>
        <dbReference type="ARBA" id="ARBA00022801"/>
    </source>
</evidence>
<dbReference type="GO" id="GO:0009277">
    <property type="term" value="C:fungal-type cell wall"/>
    <property type="evidence" value="ECO:0007669"/>
    <property type="project" value="TreeGrafter"/>
</dbReference>
<keyword evidence="5" id="KW-1185">Reference proteome</keyword>
<evidence type="ECO:0000313" key="5">
    <source>
        <dbReference type="Proteomes" id="UP000076154"/>
    </source>
</evidence>
<dbReference type="InterPro" id="IPR017853">
    <property type="entry name" value="GH"/>
</dbReference>
<organism evidence="4 5">
    <name type="scientific">Hypsizygus marmoreus</name>
    <name type="common">White beech mushroom</name>
    <name type="synonym">Agaricus marmoreus</name>
    <dbReference type="NCBI Taxonomy" id="39966"/>
    <lineage>
        <taxon>Eukaryota</taxon>
        <taxon>Fungi</taxon>
        <taxon>Dikarya</taxon>
        <taxon>Basidiomycota</taxon>
        <taxon>Agaricomycotina</taxon>
        <taxon>Agaricomycetes</taxon>
        <taxon>Agaricomycetidae</taxon>
        <taxon>Agaricales</taxon>
        <taxon>Tricholomatineae</taxon>
        <taxon>Lyophyllaceae</taxon>
        <taxon>Hypsizygus</taxon>
    </lineage>
</organism>
<dbReference type="STRING" id="39966.A0A369K8F8"/>
<dbReference type="GO" id="GO:0009986">
    <property type="term" value="C:cell surface"/>
    <property type="evidence" value="ECO:0007669"/>
    <property type="project" value="TreeGrafter"/>
</dbReference>
<dbReference type="OrthoDB" id="941679at2759"/>
<dbReference type="GO" id="GO:0042973">
    <property type="term" value="F:glucan endo-1,3-beta-D-glucosidase activity"/>
    <property type="evidence" value="ECO:0007669"/>
    <property type="project" value="TreeGrafter"/>
</dbReference>
<dbReference type="Proteomes" id="UP000076154">
    <property type="component" value="Unassembled WGS sequence"/>
</dbReference>
<accession>A0A369K8F8</accession>